<reference evidence="1 2" key="1">
    <citation type="submission" date="2013-11" db="EMBL/GenBank/DDBJ databases">
        <title>The Genome Sequence of Phytophthora parasitica P1976.</title>
        <authorList>
            <consortium name="The Broad Institute Genomics Platform"/>
            <person name="Russ C."/>
            <person name="Tyler B."/>
            <person name="Panabieres F."/>
            <person name="Shan W."/>
            <person name="Tripathy S."/>
            <person name="Grunwald N."/>
            <person name="Machado M."/>
            <person name="Johnson C.S."/>
            <person name="Walker B."/>
            <person name="Young S."/>
            <person name="Zeng Q."/>
            <person name="Gargeya S."/>
            <person name="Fitzgerald M."/>
            <person name="Haas B."/>
            <person name="Abouelleil A."/>
            <person name="Allen A.W."/>
            <person name="Alvarado L."/>
            <person name="Arachchi H.M."/>
            <person name="Berlin A.M."/>
            <person name="Chapman S.B."/>
            <person name="Gainer-Dewar J."/>
            <person name="Goldberg J."/>
            <person name="Griggs A."/>
            <person name="Gujja S."/>
            <person name="Hansen M."/>
            <person name="Howarth C."/>
            <person name="Imamovic A."/>
            <person name="Ireland A."/>
            <person name="Larimer J."/>
            <person name="McCowan C."/>
            <person name="Murphy C."/>
            <person name="Pearson M."/>
            <person name="Poon T.W."/>
            <person name="Priest M."/>
            <person name="Roberts A."/>
            <person name="Saif S."/>
            <person name="Shea T."/>
            <person name="Sisk P."/>
            <person name="Sykes S."/>
            <person name="Wortman J."/>
            <person name="Nusbaum C."/>
            <person name="Birren B."/>
        </authorList>
    </citation>
    <scope>NUCLEOTIDE SEQUENCE [LARGE SCALE GENOMIC DNA]</scope>
    <source>
        <strain evidence="1 2">P1976</strain>
    </source>
</reference>
<dbReference type="AlphaFoldDB" id="A0A081A241"/>
<evidence type="ECO:0000313" key="1">
    <source>
        <dbReference type="EMBL" id="ETO72952.1"/>
    </source>
</evidence>
<accession>A0A081A241</accession>
<dbReference type="Proteomes" id="UP000028582">
    <property type="component" value="Unassembled WGS sequence"/>
</dbReference>
<sequence length="45" mass="4904">MLSYQDDLITWNQLTGEARSALNSADFGCGGNGDSRKLEQLQTKA</sequence>
<protein>
    <submittedName>
        <fullName evidence="1">Uncharacterized protein</fullName>
    </submittedName>
</protein>
<evidence type="ECO:0000313" key="2">
    <source>
        <dbReference type="Proteomes" id="UP000028582"/>
    </source>
</evidence>
<organism evidence="1 2">
    <name type="scientific">Phytophthora nicotianae P1976</name>
    <dbReference type="NCBI Taxonomy" id="1317066"/>
    <lineage>
        <taxon>Eukaryota</taxon>
        <taxon>Sar</taxon>
        <taxon>Stramenopiles</taxon>
        <taxon>Oomycota</taxon>
        <taxon>Peronosporomycetes</taxon>
        <taxon>Peronosporales</taxon>
        <taxon>Peronosporaceae</taxon>
        <taxon>Phytophthora</taxon>
    </lineage>
</organism>
<gene>
    <name evidence="1" type="ORF">F444_11066</name>
</gene>
<comment type="caution">
    <text evidence="1">The sequence shown here is derived from an EMBL/GenBank/DDBJ whole genome shotgun (WGS) entry which is preliminary data.</text>
</comment>
<proteinExistence type="predicted"/>
<name>A0A081A241_PHYNI</name>
<dbReference type="EMBL" id="ANJA01002007">
    <property type="protein sequence ID" value="ETO72952.1"/>
    <property type="molecule type" value="Genomic_DNA"/>
</dbReference>